<dbReference type="Proteomes" id="UP000264980">
    <property type="component" value="Plasmid unnamed1"/>
</dbReference>
<geneLocation type="plasmid" evidence="1 2">
    <name>unnamed1</name>
</geneLocation>
<protein>
    <submittedName>
        <fullName evidence="1">Uncharacterized protein</fullName>
    </submittedName>
</protein>
<proteinExistence type="predicted"/>
<dbReference type="AlphaFoldDB" id="A0A345CZW1"/>
<evidence type="ECO:0000313" key="1">
    <source>
        <dbReference type="EMBL" id="AXF78978.1"/>
    </source>
</evidence>
<organism evidence="1 2">
    <name type="scientific">Erwinia tracheiphila</name>
    <dbReference type="NCBI Taxonomy" id="65700"/>
    <lineage>
        <taxon>Bacteria</taxon>
        <taxon>Pseudomonadati</taxon>
        <taxon>Pseudomonadota</taxon>
        <taxon>Gammaproteobacteria</taxon>
        <taxon>Enterobacterales</taxon>
        <taxon>Erwiniaceae</taxon>
        <taxon>Erwinia</taxon>
    </lineage>
</organism>
<evidence type="ECO:0000313" key="2">
    <source>
        <dbReference type="Proteomes" id="UP000264980"/>
    </source>
</evidence>
<sequence length="102" mass="11729">MNNSIQLHDIIIELEKVGHTELWLSTALGNTCLKNHPFDQSQWYLPNIVTRDGRTVARRVKLPDDWLLSGDWKNIKCRPGSAAPYNAELLESDWRFQLIAKG</sequence>
<dbReference type="EMBL" id="CP013971">
    <property type="protein sequence ID" value="AXF78978.1"/>
    <property type="molecule type" value="Genomic_DNA"/>
</dbReference>
<dbReference type="RefSeq" id="WP_233480912.1">
    <property type="nucleotide sequence ID" value="NZ_CP013971.1"/>
</dbReference>
<reference evidence="1 2" key="1">
    <citation type="submission" date="2016-01" db="EMBL/GenBank/DDBJ databases">
        <authorList>
            <person name="Oliw E.H."/>
        </authorList>
    </citation>
    <scope>NUCLEOTIDE SEQUENCE [LARGE SCALE GENOMIC DNA]</scope>
    <source>
        <strain evidence="1 2">MDcuke</strain>
        <plasmid evidence="1 2">unnamed1</plasmid>
    </source>
</reference>
<keyword evidence="1" id="KW-0614">Plasmid</keyword>
<accession>A0A345CZW1</accession>
<gene>
    <name evidence="1" type="ORF">AV903_26325</name>
</gene>
<name>A0A345CZW1_9GAMM</name>